<feature type="domain" description="Fork-head" evidence="10">
    <location>
        <begin position="92"/>
        <end position="186"/>
    </location>
</feature>
<keyword evidence="4" id="KW-0805">Transcription regulation</keyword>
<evidence type="ECO:0000313" key="11">
    <source>
        <dbReference type="EMBL" id="RXN06511.1"/>
    </source>
</evidence>
<dbReference type="GO" id="GO:0005634">
    <property type="term" value="C:nucleus"/>
    <property type="evidence" value="ECO:0007669"/>
    <property type="project" value="UniProtKB-SubCell"/>
</dbReference>
<sequence length="611" mass="67771">MMMIEEDEAEAHQVDMESDLVSRPRSCSWTNDFSCEVNADLSLNLSIFKVDSDHVPSPACRRRMMMLDAGGFHDLTGAALRKTKASSRRNAWGNQSYAELITRAIESTPEKRLTLSQIYDWMVRYVPYFKDKGDSNSSAGWKNSIRHNLSLHTRFIRVQNEGTGKSSWWMLNPDGGKPGKSPRRRAVSVENGAKHLKSKGRVNRKKMAVKTEQSTETLLGFCGSPEHCSPSRKSGTVGVVVKEEFDTWTDLHSLGSSSASTLSGRLSPILAEGELGEAEAERISCSASPRLYPSPSSAHSPASHCPADLRATISCQQHQSPCHKQPPYHYTSDMKSQVSSCETVYGQPDVGMLQHHSSMQTIEENTSSMQAYKGTSTLQSLLTIGPQFLVKDMILGKENRVHSMMVSQGNCAGSRDLHHSEKPFHSHNIIQSLSQDHQPASVHSQPSDGHMQSYIHKAPYLYSPPVNTHLPASTTLPPNPAGLQGISQDTCHLATAPYPQRHPYIYTDPHQHSMAYGLYRQPQGTGTGTGYHNYHHSHQLYPHERLPPDLDMDVFYSSLDCDMESILLHDIMDSAEEIDFNFDSSLAQGMGMGFGFTGTQQSHSKQSWVPG</sequence>
<dbReference type="InterPro" id="IPR036390">
    <property type="entry name" value="WH_DNA-bd_sf"/>
</dbReference>
<evidence type="ECO:0000256" key="5">
    <source>
        <dbReference type="ARBA" id="ARBA00023125"/>
    </source>
</evidence>
<keyword evidence="12" id="KW-1185">Reference proteome</keyword>
<feature type="DNA-binding region" description="Fork-head" evidence="8">
    <location>
        <begin position="92"/>
        <end position="186"/>
    </location>
</feature>
<dbReference type="Pfam" id="PF16676">
    <property type="entry name" value="FOXO-TAD"/>
    <property type="match status" value="1"/>
</dbReference>
<dbReference type="InterPro" id="IPR032067">
    <property type="entry name" value="FOXO-TAD"/>
</dbReference>
<dbReference type="PANTHER" id="PTHR45767">
    <property type="entry name" value="FORKHEAD BOX PROTEIN O"/>
    <property type="match status" value="1"/>
</dbReference>
<dbReference type="GO" id="GO:0001945">
    <property type="term" value="P:lymph vessel development"/>
    <property type="evidence" value="ECO:0007669"/>
    <property type="project" value="UniProtKB-ARBA"/>
</dbReference>
<dbReference type="STRING" id="84645.A0A498LE43"/>
<dbReference type="PROSITE" id="PS50039">
    <property type="entry name" value="FORK_HEAD_3"/>
    <property type="match status" value="1"/>
</dbReference>
<evidence type="ECO:0000256" key="4">
    <source>
        <dbReference type="ARBA" id="ARBA00023015"/>
    </source>
</evidence>
<keyword evidence="7 8" id="KW-0539">Nucleus</keyword>
<dbReference type="Proteomes" id="UP000290572">
    <property type="component" value="Unassembled WGS sequence"/>
</dbReference>
<dbReference type="PANTHER" id="PTHR45767:SF5">
    <property type="entry name" value="FORKHEAD BOX PROTEIN O6"/>
    <property type="match status" value="1"/>
</dbReference>
<keyword evidence="3" id="KW-0963">Cytoplasm</keyword>
<dbReference type="InterPro" id="IPR036388">
    <property type="entry name" value="WH-like_DNA-bd_sf"/>
</dbReference>
<evidence type="ECO:0000313" key="12">
    <source>
        <dbReference type="Proteomes" id="UP000290572"/>
    </source>
</evidence>
<dbReference type="Pfam" id="PF00250">
    <property type="entry name" value="Forkhead"/>
    <property type="match status" value="1"/>
</dbReference>
<comment type="subcellular location">
    <subcellularLocation>
        <location evidence="2">Cytoplasm</location>
    </subcellularLocation>
    <subcellularLocation>
        <location evidence="1 8">Nucleus</location>
    </subcellularLocation>
</comment>
<accession>A0A498LE43</accession>
<reference evidence="11 12" key="1">
    <citation type="submission" date="2018-03" db="EMBL/GenBank/DDBJ databases">
        <title>Draft genome sequence of Rohu Carp (Labeo rohita).</title>
        <authorList>
            <person name="Das P."/>
            <person name="Kushwaha B."/>
            <person name="Joshi C.G."/>
            <person name="Kumar D."/>
            <person name="Nagpure N.S."/>
            <person name="Sahoo L."/>
            <person name="Das S.P."/>
            <person name="Bit A."/>
            <person name="Patnaik S."/>
            <person name="Meher P.K."/>
            <person name="Jayasankar P."/>
            <person name="Koringa P.G."/>
            <person name="Patel N.V."/>
            <person name="Hinsu A.T."/>
            <person name="Kumar R."/>
            <person name="Pandey M."/>
            <person name="Agarwal S."/>
            <person name="Srivastava S."/>
            <person name="Singh M."/>
            <person name="Iquebal M.A."/>
            <person name="Jaiswal S."/>
            <person name="Angadi U.B."/>
            <person name="Kumar N."/>
            <person name="Raza M."/>
            <person name="Shah T.M."/>
            <person name="Rai A."/>
            <person name="Jena J.K."/>
        </authorList>
    </citation>
    <scope>NUCLEOTIDE SEQUENCE [LARGE SCALE GENOMIC DNA]</scope>
    <source>
        <strain evidence="11">DASCIFA01</strain>
        <tissue evidence="11">Testis</tissue>
    </source>
</reference>
<keyword evidence="5 8" id="KW-0238">DNA-binding</keyword>
<feature type="region of interest" description="Disordered" evidence="9">
    <location>
        <begin position="167"/>
        <end position="186"/>
    </location>
</feature>
<protein>
    <submittedName>
        <fullName evidence="11">Forkhead box O3-like protein</fullName>
    </submittedName>
</protein>
<dbReference type="OrthoDB" id="5954824at2759"/>
<dbReference type="FunFam" id="1.10.10.10:FF:000032">
    <property type="entry name" value="Forkhead box protein O4"/>
    <property type="match status" value="1"/>
</dbReference>
<organism evidence="11 12">
    <name type="scientific">Labeo rohita</name>
    <name type="common">Indian major carp</name>
    <name type="synonym">Cyprinus rohita</name>
    <dbReference type="NCBI Taxonomy" id="84645"/>
    <lineage>
        <taxon>Eukaryota</taxon>
        <taxon>Metazoa</taxon>
        <taxon>Chordata</taxon>
        <taxon>Craniata</taxon>
        <taxon>Vertebrata</taxon>
        <taxon>Euteleostomi</taxon>
        <taxon>Actinopterygii</taxon>
        <taxon>Neopterygii</taxon>
        <taxon>Teleostei</taxon>
        <taxon>Ostariophysi</taxon>
        <taxon>Cypriniformes</taxon>
        <taxon>Cyprinidae</taxon>
        <taxon>Labeoninae</taxon>
        <taxon>Labeonini</taxon>
        <taxon>Labeo</taxon>
    </lineage>
</organism>
<dbReference type="GO" id="GO:0000981">
    <property type="term" value="F:DNA-binding transcription factor activity, RNA polymerase II-specific"/>
    <property type="evidence" value="ECO:0007669"/>
    <property type="project" value="TreeGrafter"/>
</dbReference>
<dbReference type="AlphaFoldDB" id="A0A498LE43"/>
<evidence type="ECO:0000256" key="1">
    <source>
        <dbReference type="ARBA" id="ARBA00004123"/>
    </source>
</evidence>
<gene>
    <name evidence="11" type="ORF">ROHU_032806</name>
</gene>
<dbReference type="Pfam" id="PF16675">
    <property type="entry name" value="FOXO_KIX_bdg"/>
    <property type="match status" value="1"/>
</dbReference>
<evidence type="ECO:0000256" key="3">
    <source>
        <dbReference type="ARBA" id="ARBA00022490"/>
    </source>
</evidence>
<evidence type="ECO:0000256" key="8">
    <source>
        <dbReference type="PROSITE-ProRule" id="PRU00089"/>
    </source>
</evidence>
<comment type="caution">
    <text evidence="11">The sequence shown here is derived from an EMBL/GenBank/DDBJ whole genome shotgun (WGS) entry which is preliminary data.</text>
</comment>
<keyword evidence="6" id="KW-0804">Transcription</keyword>
<dbReference type="PROSITE" id="PS00658">
    <property type="entry name" value="FORK_HEAD_2"/>
    <property type="match status" value="1"/>
</dbReference>
<dbReference type="Gene3D" id="1.10.10.10">
    <property type="entry name" value="Winged helix-like DNA-binding domain superfamily/Winged helix DNA-binding domain"/>
    <property type="match status" value="1"/>
</dbReference>
<dbReference type="GO" id="GO:0005737">
    <property type="term" value="C:cytoplasm"/>
    <property type="evidence" value="ECO:0007669"/>
    <property type="project" value="UniProtKB-SubCell"/>
</dbReference>
<evidence type="ECO:0000259" key="10">
    <source>
        <dbReference type="PROSITE" id="PS50039"/>
    </source>
</evidence>
<evidence type="ECO:0000256" key="2">
    <source>
        <dbReference type="ARBA" id="ARBA00004496"/>
    </source>
</evidence>
<dbReference type="InterPro" id="IPR032068">
    <property type="entry name" value="FOXO_KIX-bd"/>
</dbReference>
<evidence type="ECO:0000256" key="7">
    <source>
        <dbReference type="ARBA" id="ARBA00023242"/>
    </source>
</evidence>
<evidence type="ECO:0000256" key="6">
    <source>
        <dbReference type="ARBA" id="ARBA00023163"/>
    </source>
</evidence>
<name>A0A498LE43_LABRO</name>
<dbReference type="SUPFAM" id="SSF46785">
    <property type="entry name" value="Winged helix' DNA-binding domain"/>
    <property type="match status" value="1"/>
</dbReference>
<dbReference type="SMART" id="SM00339">
    <property type="entry name" value="FH"/>
    <property type="match status" value="1"/>
</dbReference>
<dbReference type="InterPro" id="IPR030456">
    <property type="entry name" value="TF_fork_head_CS_2"/>
</dbReference>
<dbReference type="InterPro" id="IPR001766">
    <property type="entry name" value="Fork_head_dom"/>
</dbReference>
<proteinExistence type="predicted"/>
<dbReference type="EMBL" id="QBIY01013367">
    <property type="protein sequence ID" value="RXN06511.1"/>
    <property type="molecule type" value="Genomic_DNA"/>
</dbReference>
<dbReference type="GO" id="GO:0000978">
    <property type="term" value="F:RNA polymerase II cis-regulatory region sequence-specific DNA binding"/>
    <property type="evidence" value="ECO:0007669"/>
    <property type="project" value="TreeGrafter"/>
</dbReference>
<dbReference type="PRINTS" id="PR00053">
    <property type="entry name" value="FORKHEAD"/>
</dbReference>
<evidence type="ECO:0000256" key="9">
    <source>
        <dbReference type="SAM" id="MobiDB-lite"/>
    </source>
</evidence>